<evidence type="ECO:0000313" key="2">
    <source>
        <dbReference type="EMBL" id="VBB34502.1"/>
    </source>
</evidence>
<evidence type="ECO:0000313" key="3">
    <source>
        <dbReference type="Proteomes" id="UP000276991"/>
    </source>
</evidence>
<sequence length="522" mass="61254">MTNTDNIHNSMECAKFVEEYLNDYFGNDMVEEEYEELSLIRICSRQRIILDFLHIVLILCKCMLHADTVETVTVAEVKFWRDYQYRKPFVKCSVPTIQTTRECIENLEKSLLYCLHLDHYKLIWYFKVGQVGKLYYSVDNVTATKMPIFFAQFLDQMLHSVDIISTLTNDEFEKLVSESEFLINVREAVDIRKTHLIALNEPKYTKNRKEPEIGIFCAGIDSATISWEYIRPNDRTDFIYKIQVSSLVIIDFTKMPIDIDNVINSFFNNDIVVLLNNETDDAIVNFRIANAHCLLDIKKQSTESLMPFFEKLINGYSVEECSELLQSVNVRLFGNRSSKVRYSRAQSTRKLIVDMNDGLLENLTSNENDQREIDNFKELPSKVRLHLLDMMKQQVKTNEIQLFVEKLEDIYDHCKDVTLSEADDDLQQLFIQRTQDEQNFILEFIKHLFRDHLYGIYDNVQTSKLDNLEELMKSLANNVRVTRKKQRRKFRSRGYHSEGESSRRSSISENTDSEAVVVDVEF</sequence>
<gene>
    <name evidence="2" type="ORF">NAV_LOCUS9293</name>
</gene>
<dbReference type="Proteomes" id="UP000276991">
    <property type="component" value="Unassembled WGS sequence"/>
</dbReference>
<evidence type="ECO:0000256" key="1">
    <source>
        <dbReference type="SAM" id="MobiDB-lite"/>
    </source>
</evidence>
<protein>
    <submittedName>
        <fullName evidence="2">Uncharacterized protein</fullName>
    </submittedName>
</protein>
<dbReference type="AlphaFoldDB" id="A0A498STP4"/>
<feature type="compositionally biased region" description="Basic residues" evidence="1">
    <location>
        <begin position="484"/>
        <end position="494"/>
    </location>
</feature>
<keyword evidence="3" id="KW-1185">Reference proteome</keyword>
<dbReference type="EMBL" id="UPTC01003597">
    <property type="protein sequence ID" value="VBB34502.1"/>
    <property type="molecule type" value="Genomic_DNA"/>
</dbReference>
<name>A0A498STP4_ACAVI</name>
<accession>A0A498STP4</accession>
<proteinExistence type="predicted"/>
<reference evidence="2 3" key="1">
    <citation type="submission" date="2018-08" db="EMBL/GenBank/DDBJ databases">
        <authorList>
            <person name="Laetsch R D."/>
            <person name="Stevens L."/>
            <person name="Kumar S."/>
            <person name="Blaxter L. M."/>
        </authorList>
    </citation>
    <scope>NUCLEOTIDE SEQUENCE [LARGE SCALE GENOMIC DNA]</scope>
</reference>
<dbReference type="OrthoDB" id="626167at2759"/>
<dbReference type="STRING" id="6277.A0A498STP4"/>
<feature type="region of interest" description="Disordered" evidence="1">
    <location>
        <begin position="484"/>
        <end position="522"/>
    </location>
</feature>
<organism evidence="2 3">
    <name type="scientific">Acanthocheilonema viteae</name>
    <name type="common">Filarial nematode worm</name>
    <name type="synonym">Dipetalonema viteae</name>
    <dbReference type="NCBI Taxonomy" id="6277"/>
    <lineage>
        <taxon>Eukaryota</taxon>
        <taxon>Metazoa</taxon>
        <taxon>Ecdysozoa</taxon>
        <taxon>Nematoda</taxon>
        <taxon>Chromadorea</taxon>
        <taxon>Rhabditida</taxon>
        <taxon>Spirurina</taxon>
        <taxon>Spiruromorpha</taxon>
        <taxon>Filarioidea</taxon>
        <taxon>Onchocercidae</taxon>
        <taxon>Acanthocheilonema</taxon>
    </lineage>
</organism>